<accession>A0A1F8E9H3</accession>
<organism evidence="3 4">
    <name type="scientific">Candidatus Yanofskybacteria bacterium RIFCSPHIGHO2_01_FULL_41_21</name>
    <dbReference type="NCBI Taxonomy" id="1802660"/>
    <lineage>
        <taxon>Bacteria</taxon>
        <taxon>Candidatus Yanofskyibacteriota</taxon>
    </lineage>
</organism>
<dbReference type="SUPFAM" id="SSF82771">
    <property type="entry name" value="GIY-YIG endonuclease"/>
    <property type="match status" value="1"/>
</dbReference>
<keyword evidence="3" id="KW-0255">Endonuclease</keyword>
<dbReference type="PANTHER" id="PTHR34477">
    <property type="entry name" value="UPF0213 PROTEIN YHBQ"/>
    <property type="match status" value="1"/>
</dbReference>
<dbReference type="AlphaFoldDB" id="A0A1F8E9H3"/>
<dbReference type="Pfam" id="PF01541">
    <property type="entry name" value="GIY-YIG"/>
    <property type="match status" value="1"/>
</dbReference>
<protein>
    <submittedName>
        <fullName evidence="3">Endonuclease</fullName>
    </submittedName>
</protein>
<evidence type="ECO:0000259" key="2">
    <source>
        <dbReference type="PROSITE" id="PS50164"/>
    </source>
</evidence>
<evidence type="ECO:0000313" key="4">
    <source>
        <dbReference type="Proteomes" id="UP000178520"/>
    </source>
</evidence>
<proteinExistence type="inferred from homology"/>
<dbReference type="GO" id="GO:0004519">
    <property type="term" value="F:endonuclease activity"/>
    <property type="evidence" value="ECO:0007669"/>
    <property type="project" value="UniProtKB-KW"/>
</dbReference>
<feature type="domain" description="GIY-YIG" evidence="2">
    <location>
        <begin position="1"/>
        <end position="75"/>
    </location>
</feature>
<dbReference type="InterPro" id="IPR050190">
    <property type="entry name" value="UPF0213_domain"/>
</dbReference>
<keyword evidence="3" id="KW-0540">Nuclease</keyword>
<dbReference type="PROSITE" id="PS50164">
    <property type="entry name" value="GIY_YIG"/>
    <property type="match status" value="1"/>
</dbReference>
<comment type="similarity">
    <text evidence="1">Belongs to the UPF0213 family.</text>
</comment>
<name>A0A1F8E9H3_9BACT</name>
<comment type="caution">
    <text evidence="3">The sequence shown here is derived from an EMBL/GenBank/DDBJ whole genome shotgun (WGS) entry which is preliminary data.</text>
</comment>
<evidence type="ECO:0000256" key="1">
    <source>
        <dbReference type="ARBA" id="ARBA00007435"/>
    </source>
</evidence>
<sequence>MYLVYILKCVDGSLYCGITTDMKRRFKEHQFGKGGNYTRSHKVIKIVYTEKCKNRSTALKREVAIKRLSKKQKLQLCLKYSKII</sequence>
<reference evidence="3 4" key="1">
    <citation type="journal article" date="2016" name="Nat. Commun.">
        <title>Thousands of microbial genomes shed light on interconnected biogeochemical processes in an aquifer system.</title>
        <authorList>
            <person name="Anantharaman K."/>
            <person name="Brown C.T."/>
            <person name="Hug L.A."/>
            <person name="Sharon I."/>
            <person name="Castelle C.J."/>
            <person name="Probst A.J."/>
            <person name="Thomas B.C."/>
            <person name="Singh A."/>
            <person name="Wilkins M.J."/>
            <person name="Karaoz U."/>
            <person name="Brodie E.L."/>
            <person name="Williams K.H."/>
            <person name="Hubbard S.S."/>
            <person name="Banfield J.F."/>
        </authorList>
    </citation>
    <scope>NUCLEOTIDE SEQUENCE [LARGE SCALE GENOMIC DNA]</scope>
</reference>
<dbReference type="InterPro" id="IPR000305">
    <property type="entry name" value="GIY-YIG_endonuc"/>
</dbReference>
<dbReference type="CDD" id="cd10456">
    <property type="entry name" value="GIY-YIG_UPF0213"/>
    <property type="match status" value="1"/>
</dbReference>
<evidence type="ECO:0000313" key="3">
    <source>
        <dbReference type="EMBL" id="OGM97463.1"/>
    </source>
</evidence>
<keyword evidence="3" id="KW-0378">Hydrolase</keyword>
<gene>
    <name evidence="3" type="ORF">A2735_01890</name>
</gene>
<dbReference type="EMBL" id="MGJA01000012">
    <property type="protein sequence ID" value="OGM97463.1"/>
    <property type="molecule type" value="Genomic_DNA"/>
</dbReference>
<dbReference type="Gene3D" id="3.40.1440.10">
    <property type="entry name" value="GIY-YIG endonuclease"/>
    <property type="match status" value="1"/>
</dbReference>
<dbReference type="PANTHER" id="PTHR34477:SF1">
    <property type="entry name" value="UPF0213 PROTEIN YHBQ"/>
    <property type="match status" value="1"/>
</dbReference>
<dbReference type="STRING" id="1802660.A2735_01890"/>
<dbReference type="InterPro" id="IPR035901">
    <property type="entry name" value="GIY-YIG_endonuc_sf"/>
</dbReference>
<dbReference type="Proteomes" id="UP000178520">
    <property type="component" value="Unassembled WGS sequence"/>
</dbReference>